<gene>
    <name evidence="2" type="ORF">sscle_11g081500</name>
</gene>
<dbReference type="KEGG" id="ssl:SS1G_08029"/>
<organism evidence="2 3">
    <name type="scientific">Sclerotinia sclerotiorum (strain ATCC 18683 / 1980 / Ss-1)</name>
    <name type="common">White mold</name>
    <name type="synonym">Whetzelinia sclerotiorum</name>
    <dbReference type="NCBI Taxonomy" id="665079"/>
    <lineage>
        <taxon>Eukaryota</taxon>
        <taxon>Fungi</taxon>
        <taxon>Dikarya</taxon>
        <taxon>Ascomycota</taxon>
        <taxon>Pezizomycotina</taxon>
        <taxon>Leotiomycetes</taxon>
        <taxon>Helotiales</taxon>
        <taxon>Sclerotiniaceae</taxon>
        <taxon>Sclerotinia</taxon>
    </lineage>
</organism>
<dbReference type="RefSeq" id="XP_001591403.1">
    <property type="nucleotide sequence ID" value="XM_001591353.1"/>
</dbReference>
<sequence>MIGTMHRASLCCISESSKPKDSDAPDEAPRMTTHSTNKPQVRSSLNSNHQPLVYHINHGNFTKAPQIVIHLASPESIIKDATPQPYHLHPFYHSQHRVSFAGKKFQDTLGTLPEEDEEAI</sequence>
<protein>
    <submittedName>
        <fullName evidence="2">Uncharacterized protein</fullName>
    </submittedName>
</protein>
<accession>A0A1D9QEK9</accession>
<dbReference type="AlphaFoldDB" id="A0A1D9QEK9"/>
<dbReference type="Proteomes" id="UP000177798">
    <property type="component" value="Chromosome 11"/>
</dbReference>
<feature type="region of interest" description="Disordered" evidence="1">
    <location>
        <begin position="13"/>
        <end position="45"/>
    </location>
</feature>
<evidence type="ECO:0000256" key="1">
    <source>
        <dbReference type="SAM" id="MobiDB-lite"/>
    </source>
</evidence>
<dbReference type="EMBL" id="CP017824">
    <property type="protein sequence ID" value="APA13380.1"/>
    <property type="molecule type" value="Genomic_DNA"/>
</dbReference>
<reference evidence="3" key="1">
    <citation type="journal article" date="2017" name="Genome Biol. Evol.">
        <title>The complete genome sequence of the phytopathogenic fungus Sclerotinia sclerotiorum reveals insights into the genome architecture of broad host range pathogens.</title>
        <authorList>
            <person name="Derbyshire M."/>
            <person name="Denton-Giles M."/>
            <person name="Hegedus D."/>
            <person name="Seifbarghy S."/>
            <person name="Rollins J."/>
            <person name="van Kan J."/>
            <person name="Seidl M.F."/>
            <person name="Faino L."/>
            <person name="Mbengue M."/>
            <person name="Navaud O."/>
            <person name="Raffaele S."/>
            <person name="Hammond-Kosack K."/>
            <person name="Heard S."/>
            <person name="Oliver R."/>
        </authorList>
    </citation>
    <scope>NUCLEOTIDE SEQUENCE [LARGE SCALE GENOMIC DNA]</scope>
    <source>
        <strain evidence="3">ATCC 18683 / 1980 / Ss-1</strain>
    </source>
</reference>
<dbReference type="VEuPathDB" id="FungiDB:sscle_11g081500"/>
<feature type="compositionally biased region" description="Polar residues" evidence="1">
    <location>
        <begin position="32"/>
        <end position="45"/>
    </location>
</feature>
<dbReference type="OrthoDB" id="3467024at2759"/>
<name>A0A1D9QEK9_SCLS1</name>
<evidence type="ECO:0000313" key="3">
    <source>
        <dbReference type="Proteomes" id="UP000177798"/>
    </source>
</evidence>
<proteinExistence type="predicted"/>
<evidence type="ECO:0000313" key="2">
    <source>
        <dbReference type="EMBL" id="APA13380.1"/>
    </source>
</evidence>
<feature type="compositionally biased region" description="Basic and acidic residues" evidence="1">
    <location>
        <begin position="17"/>
        <end position="29"/>
    </location>
</feature>